<evidence type="ECO:0000256" key="1">
    <source>
        <dbReference type="ARBA" id="ARBA00000085"/>
    </source>
</evidence>
<evidence type="ECO:0000313" key="13">
    <source>
        <dbReference type="Proteomes" id="UP001160334"/>
    </source>
</evidence>
<dbReference type="RefSeq" id="WP_280759947.1">
    <property type="nucleotide sequence ID" value="NZ_JARXVC010000003.1"/>
</dbReference>
<organism evidence="12 13">
    <name type="scientific">Prescottella agglutinans</name>
    <dbReference type="NCBI Taxonomy" id="1644129"/>
    <lineage>
        <taxon>Bacteria</taxon>
        <taxon>Bacillati</taxon>
        <taxon>Actinomycetota</taxon>
        <taxon>Actinomycetes</taxon>
        <taxon>Mycobacteriales</taxon>
        <taxon>Nocardiaceae</taxon>
        <taxon>Prescottella</taxon>
    </lineage>
</organism>
<feature type="transmembrane region" description="Helical" evidence="9">
    <location>
        <begin position="133"/>
        <end position="153"/>
    </location>
</feature>
<evidence type="ECO:0000256" key="3">
    <source>
        <dbReference type="ARBA" id="ARBA00022553"/>
    </source>
</evidence>
<gene>
    <name evidence="12" type="ORF">M2280_001836</name>
</gene>
<dbReference type="Gene3D" id="1.20.5.1930">
    <property type="match status" value="1"/>
</dbReference>
<keyword evidence="3" id="KW-0597">Phosphoprotein</keyword>
<keyword evidence="4" id="KW-0808">Transferase</keyword>
<evidence type="ECO:0000313" key="12">
    <source>
        <dbReference type="EMBL" id="MDH6280624.1"/>
    </source>
</evidence>
<evidence type="ECO:0000256" key="2">
    <source>
        <dbReference type="ARBA" id="ARBA00012438"/>
    </source>
</evidence>
<evidence type="ECO:0000256" key="4">
    <source>
        <dbReference type="ARBA" id="ARBA00022679"/>
    </source>
</evidence>
<accession>A0ABT6M8I9</accession>
<feature type="transmembrane region" description="Helical" evidence="9">
    <location>
        <begin position="84"/>
        <end position="101"/>
    </location>
</feature>
<keyword evidence="8" id="KW-0902">Two-component regulatory system</keyword>
<dbReference type="EC" id="2.7.13.3" evidence="2"/>
<dbReference type="PANTHER" id="PTHR24421:SF10">
    <property type="entry name" value="NITRATE_NITRITE SENSOR PROTEIN NARQ"/>
    <property type="match status" value="1"/>
</dbReference>
<dbReference type="Proteomes" id="UP001160334">
    <property type="component" value="Unassembled WGS sequence"/>
</dbReference>
<proteinExistence type="predicted"/>
<comment type="catalytic activity">
    <reaction evidence="1">
        <text>ATP + protein L-histidine = ADP + protein N-phospho-L-histidine.</text>
        <dbReference type="EC" id="2.7.13.3"/>
    </reaction>
</comment>
<evidence type="ECO:0000259" key="11">
    <source>
        <dbReference type="Pfam" id="PF07730"/>
    </source>
</evidence>
<dbReference type="Pfam" id="PF02518">
    <property type="entry name" value="HATPase_c"/>
    <property type="match status" value="1"/>
</dbReference>
<dbReference type="EMBL" id="JARXVC010000003">
    <property type="protein sequence ID" value="MDH6280624.1"/>
    <property type="molecule type" value="Genomic_DNA"/>
</dbReference>
<dbReference type="GO" id="GO:0016301">
    <property type="term" value="F:kinase activity"/>
    <property type="evidence" value="ECO:0007669"/>
    <property type="project" value="UniProtKB-KW"/>
</dbReference>
<dbReference type="InterPro" id="IPR003594">
    <property type="entry name" value="HATPase_dom"/>
</dbReference>
<evidence type="ECO:0000256" key="9">
    <source>
        <dbReference type="SAM" id="Phobius"/>
    </source>
</evidence>
<dbReference type="SUPFAM" id="SSF55874">
    <property type="entry name" value="ATPase domain of HSP90 chaperone/DNA topoisomerase II/histidine kinase"/>
    <property type="match status" value="1"/>
</dbReference>
<keyword evidence="13" id="KW-1185">Reference proteome</keyword>
<keyword evidence="7" id="KW-0067">ATP-binding</keyword>
<dbReference type="InterPro" id="IPR011712">
    <property type="entry name" value="Sig_transdc_His_kin_sub3_dim/P"/>
</dbReference>
<dbReference type="CDD" id="cd16917">
    <property type="entry name" value="HATPase_UhpB-NarQ-NarX-like"/>
    <property type="match status" value="1"/>
</dbReference>
<feature type="transmembrane region" description="Helical" evidence="9">
    <location>
        <begin position="108"/>
        <end position="127"/>
    </location>
</feature>
<evidence type="ECO:0000256" key="6">
    <source>
        <dbReference type="ARBA" id="ARBA00022777"/>
    </source>
</evidence>
<feature type="domain" description="Histidine kinase/HSP90-like ATPase" evidence="10">
    <location>
        <begin position="300"/>
        <end position="373"/>
    </location>
</feature>
<protein>
    <recommendedName>
        <fullName evidence="2">histidine kinase</fullName>
        <ecNumber evidence="2">2.7.13.3</ecNumber>
    </recommendedName>
</protein>
<feature type="transmembrane region" description="Helical" evidence="9">
    <location>
        <begin position="12"/>
        <end position="35"/>
    </location>
</feature>
<evidence type="ECO:0000256" key="8">
    <source>
        <dbReference type="ARBA" id="ARBA00023012"/>
    </source>
</evidence>
<reference evidence="12 13" key="1">
    <citation type="submission" date="2023-04" db="EMBL/GenBank/DDBJ databases">
        <title>Forest soil microbial communities from Buena Vista Peninsula, Colon Province, Panama.</title>
        <authorList>
            <person name="Bouskill N."/>
        </authorList>
    </citation>
    <scope>NUCLEOTIDE SEQUENCE [LARGE SCALE GENOMIC DNA]</scope>
    <source>
        <strain evidence="12 13">CFH S0262</strain>
    </source>
</reference>
<evidence type="ECO:0000259" key="10">
    <source>
        <dbReference type="Pfam" id="PF02518"/>
    </source>
</evidence>
<keyword evidence="5" id="KW-0547">Nucleotide-binding</keyword>
<comment type="caution">
    <text evidence="12">The sequence shown here is derived from an EMBL/GenBank/DDBJ whole genome shotgun (WGS) entry which is preliminary data.</text>
</comment>
<sequence length="395" mass="41561">MGTDRSHRREDVLIAGGMLAIGLVLYAVGAFQLGFGPSSTPTGVRVALLVAIAATDTFRRIYPAAALTAGAVLTAVDLALGPTVPVWLVLSDLVYAAVLYGRPRVSRAVCYSTGAAVVVLTAAAYIGSKDVRTAAAAGILLALFFATPVWWALAIRRHQEVAAAERERAETMRALAEADRAAAVAHERNRMARDLHDVIASHLSAIAIQSEAALSRRTTPTDPALDNVLTAIRAGSVAALDEMRSMIDLLRAESDPDDRSAPPRLSDLDSLIAGARAAGSAVDASVTTNPDTLTSVVDHAAYRIVQESITNAVKHAPGQQISLTIQQDSDAVRLRVHNPVRHGPSNDPAPASGSQGLRNMTERAQLLGGRLHAGATRDGWIVDSVLPLEPRGTAE</sequence>
<dbReference type="Pfam" id="PF07730">
    <property type="entry name" value="HisKA_3"/>
    <property type="match status" value="1"/>
</dbReference>
<dbReference type="PANTHER" id="PTHR24421">
    <property type="entry name" value="NITRATE/NITRITE SENSOR PROTEIN NARX-RELATED"/>
    <property type="match status" value="1"/>
</dbReference>
<keyword evidence="6 12" id="KW-0418">Kinase</keyword>
<dbReference type="InterPro" id="IPR036890">
    <property type="entry name" value="HATPase_C_sf"/>
</dbReference>
<dbReference type="Gene3D" id="3.30.565.10">
    <property type="entry name" value="Histidine kinase-like ATPase, C-terminal domain"/>
    <property type="match status" value="1"/>
</dbReference>
<keyword evidence="9" id="KW-0472">Membrane</keyword>
<name>A0ABT6M8I9_9NOCA</name>
<evidence type="ECO:0000256" key="5">
    <source>
        <dbReference type="ARBA" id="ARBA00022741"/>
    </source>
</evidence>
<dbReference type="InterPro" id="IPR050482">
    <property type="entry name" value="Sensor_HK_TwoCompSys"/>
</dbReference>
<keyword evidence="9" id="KW-1133">Transmembrane helix</keyword>
<feature type="domain" description="Signal transduction histidine kinase subgroup 3 dimerisation and phosphoacceptor" evidence="11">
    <location>
        <begin position="187"/>
        <end position="253"/>
    </location>
</feature>
<evidence type="ECO:0000256" key="7">
    <source>
        <dbReference type="ARBA" id="ARBA00022840"/>
    </source>
</evidence>
<keyword evidence="9" id="KW-0812">Transmembrane</keyword>